<name>A0A5J9VZN8_9POAL</name>
<dbReference type="AlphaFoldDB" id="A0A5J9VZN8"/>
<proteinExistence type="predicted"/>
<feature type="region of interest" description="Disordered" evidence="1">
    <location>
        <begin position="1"/>
        <end position="29"/>
    </location>
</feature>
<dbReference type="EMBL" id="RWGY01000007">
    <property type="protein sequence ID" value="TVU41659.1"/>
    <property type="molecule type" value="Genomic_DNA"/>
</dbReference>
<gene>
    <name evidence="2" type="ORF">EJB05_15198</name>
</gene>
<protein>
    <submittedName>
        <fullName evidence="2">Uncharacterized protein</fullName>
    </submittedName>
</protein>
<accession>A0A5J9VZN8</accession>
<dbReference type="Proteomes" id="UP000324897">
    <property type="component" value="Chromosome 4"/>
</dbReference>
<comment type="caution">
    <text evidence="2">The sequence shown here is derived from an EMBL/GenBank/DDBJ whole genome shotgun (WGS) entry which is preliminary data.</text>
</comment>
<evidence type="ECO:0000256" key="1">
    <source>
        <dbReference type="SAM" id="MobiDB-lite"/>
    </source>
</evidence>
<keyword evidence="3" id="KW-1185">Reference proteome</keyword>
<feature type="compositionally biased region" description="Pro residues" evidence="1">
    <location>
        <begin position="11"/>
        <end position="22"/>
    </location>
</feature>
<evidence type="ECO:0000313" key="3">
    <source>
        <dbReference type="Proteomes" id="UP000324897"/>
    </source>
</evidence>
<organism evidence="2 3">
    <name type="scientific">Eragrostis curvula</name>
    <name type="common">weeping love grass</name>
    <dbReference type="NCBI Taxonomy" id="38414"/>
    <lineage>
        <taxon>Eukaryota</taxon>
        <taxon>Viridiplantae</taxon>
        <taxon>Streptophyta</taxon>
        <taxon>Embryophyta</taxon>
        <taxon>Tracheophyta</taxon>
        <taxon>Spermatophyta</taxon>
        <taxon>Magnoliopsida</taxon>
        <taxon>Liliopsida</taxon>
        <taxon>Poales</taxon>
        <taxon>Poaceae</taxon>
        <taxon>PACMAD clade</taxon>
        <taxon>Chloridoideae</taxon>
        <taxon>Eragrostideae</taxon>
        <taxon>Eragrostidinae</taxon>
        <taxon>Eragrostis</taxon>
    </lineage>
</organism>
<evidence type="ECO:0000313" key="2">
    <source>
        <dbReference type="EMBL" id="TVU41659.1"/>
    </source>
</evidence>
<dbReference type="Gramene" id="TVU41659">
    <property type="protein sequence ID" value="TVU41659"/>
    <property type="gene ID" value="EJB05_15198"/>
</dbReference>
<feature type="non-terminal residue" evidence="2">
    <location>
        <position position="1"/>
    </location>
</feature>
<reference evidence="2 3" key="1">
    <citation type="journal article" date="2019" name="Sci. Rep.">
        <title>A high-quality genome of Eragrostis curvula grass provides insights into Poaceae evolution and supports new strategies to enhance forage quality.</title>
        <authorList>
            <person name="Carballo J."/>
            <person name="Santos B.A.C.M."/>
            <person name="Zappacosta D."/>
            <person name="Garbus I."/>
            <person name="Selva J.P."/>
            <person name="Gallo C.A."/>
            <person name="Diaz A."/>
            <person name="Albertini E."/>
            <person name="Caccamo M."/>
            <person name="Echenique V."/>
        </authorList>
    </citation>
    <scope>NUCLEOTIDE SEQUENCE [LARGE SCALE GENOMIC DNA]</scope>
    <source>
        <strain evidence="3">cv. Victoria</strain>
        <tissue evidence="2">Leaf</tissue>
    </source>
</reference>
<sequence length="153" mass="15159">MLTAGDLPPLVKSPPPSPPPVRLPAVPSAGLGTAPTGGLAGVGVDPGPIHAAAWIATRARTNFPSRAKVHLGKACIGPAHSRSTPIGVGIQQLHRRPGTVGSSLALALSVPSDGDGDGALLLTGLTHGDGGDGASPSDDTLFLFSLVWPEGPP</sequence>